<gene>
    <name evidence="2" type="ORF">GGQ74_002998</name>
</gene>
<dbReference type="RefSeq" id="WP_167942384.1">
    <property type="nucleotide sequence ID" value="NZ_JAATJA010000004.1"/>
</dbReference>
<proteinExistence type="predicted"/>
<evidence type="ECO:0000313" key="2">
    <source>
        <dbReference type="EMBL" id="NJB69301.1"/>
    </source>
</evidence>
<name>A0A846QMG9_9BACT</name>
<feature type="region of interest" description="Disordered" evidence="1">
    <location>
        <begin position="1"/>
        <end position="77"/>
    </location>
</feature>
<keyword evidence="3" id="KW-1185">Reference proteome</keyword>
<protein>
    <submittedName>
        <fullName evidence="2">Small-conductance mechanosensitive channel</fullName>
    </submittedName>
</protein>
<reference evidence="2 3" key="1">
    <citation type="submission" date="2020-03" db="EMBL/GenBank/DDBJ databases">
        <title>Genomic Encyclopedia of Type Strains, Phase IV (KMG-IV): sequencing the most valuable type-strain genomes for metagenomic binning, comparative biology and taxonomic classification.</title>
        <authorList>
            <person name="Goeker M."/>
        </authorList>
    </citation>
    <scope>NUCLEOTIDE SEQUENCE [LARGE SCALE GENOMIC DNA]</scope>
    <source>
        <strain evidence="2 3">DSM 24233</strain>
    </source>
</reference>
<evidence type="ECO:0000313" key="3">
    <source>
        <dbReference type="Proteomes" id="UP000580856"/>
    </source>
</evidence>
<feature type="region of interest" description="Disordered" evidence="1">
    <location>
        <begin position="128"/>
        <end position="153"/>
    </location>
</feature>
<feature type="compositionally biased region" description="Basic and acidic residues" evidence="1">
    <location>
        <begin position="21"/>
        <end position="50"/>
    </location>
</feature>
<comment type="caution">
    <text evidence="2">The sequence shown here is derived from an EMBL/GenBank/DDBJ whole genome shotgun (WGS) entry which is preliminary data.</text>
</comment>
<organism evidence="2 3">
    <name type="scientific">Desulfobaculum xiamenense</name>
    <dbReference type="NCBI Taxonomy" id="995050"/>
    <lineage>
        <taxon>Bacteria</taxon>
        <taxon>Pseudomonadati</taxon>
        <taxon>Thermodesulfobacteriota</taxon>
        <taxon>Desulfovibrionia</taxon>
        <taxon>Desulfovibrionales</taxon>
        <taxon>Desulfovibrionaceae</taxon>
        <taxon>Desulfobaculum</taxon>
    </lineage>
</organism>
<accession>A0A846QMG9</accession>
<dbReference type="Proteomes" id="UP000580856">
    <property type="component" value="Unassembled WGS sequence"/>
</dbReference>
<dbReference type="EMBL" id="JAATJA010000004">
    <property type="protein sequence ID" value="NJB69301.1"/>
    <property type="molecule type" value="Genomic_DNA"/>
</dbReference>
<evidence type="ECO:0000256" key="1">
    <source>
        <dbReference type="SAM" id="MobiDB-lite"/>
    </source>
</evidence>
<sequence>MNISNGTLDTALRMGATPRLETGRNRAEGAGSEDHGDTVDISPEARKLAEEAGQGKGASVNMAQAAGKDEASSQDAVEQLIKSLKQQIERVKQEIQQLEEGDMDPEQKQKMLAAKRSELASLQEQLNKVMQEKTETSGGSSAGASFMKRGSLT</sequence>
<dbReference type="AlphaFoldDB" id="A0A846QMG9"/>